<dbReference type="SMART" id="SM00420">
    <property type="entry name" value="HTH_DEOR"/>
    <property type="match status" value="1"/>
</dbReference>
<organism evidence="5 6">
    <name type="scientific">Christiangramia fulva</name>
    <dbReference type="NCBI Taxonomy" id="2126553"/>
    <lineage>
        <taxon>Bacteria</taxon>
        <taxon>Pseudomonadati</taxon>
        <taxon>Bacteroidota</taxon>
        <taxon>Flavobacteriia</taxon>
        <taxon>Flavobacteriales</taxon>
        <taxon>Flavobacteriaceae</taxon>
        <taxon>Christiangramia</taxon>
    </lineage>
</organism>
<evidence type="ECO:0000256" key="3">
    <source>
        <dbReference type="ARBA" id="ARBA00023163"/>
    </source>
</evidence>
<keyword evidence="1" id="KW-0805">Transcription regulation</keyword>
<dbReference type="InterPro" id="IPR018356">
    <property type="entry name" value="Tscrpt_reg_HTH_DeoR_CS"/>
</dbReference>
<keyword evidence="3" id="KW-0804">Transcription</keyword>
<dbReference type="GO" id="GO:0003677">
    <property type="term" value="F:DNA binding"/>
    <property type="evidence" value="ECO:0007669"/>
    <property type="project" value="UniProtKB-KW"/>
</dbReference>
<evidence type="ECO:0000313" key="5">
    <source>
        <dbReference type="EMBL" id="AVR44342.1"/>
    </source>
</evidence>
<proteinExistence type="predicted"/>
<dbReference type="Proteomes" id="UP000241507">
    <property type="component" value="Chromosome"/>
</dbReference>
<dbReference type="Pfam" id="PF08220">
    <property type="entry name" value="HTH_DeoR"/>
    <property type="match status" value="1"/>
</dbReference>
<dbReference type="PRINTS" id="PR00037">
    <property type="entry name" value="HTHLACR"/>
</dbReference>
<dbReference type="InterPro" id="IPR050313">
    <property type="entry name" value="Carb_Metab_HTH_regulators"/>
</dbReference>
<dbReference type="PROSITE" id="PS51000">
    <property type="entry name" value="HTH_DEOR_2"/>
    <property type="match status" value="1"/>
</dbReference>
<name>A0A2R3Z278_9FLAO</name>
<dbReference type="OrthoDB" id="9797223at2"/>
<dbReference type="SUPFAM" id="SSF46785">
    <property type="entry name" value="Winged helix' DNA-binding domain"/>
    <property type="match status" value="1"/>
</dbReference>
<dbReference type="InterPro" id="IPR014036">
    <property type="entry name" value="DeoR-like_C"/>
</dbReference>
<dbReference type="Gene3D" id="3.40.50.1360">
    <property type="match status" value="1"/>
</dbReference>
<dbReference type="SMART" id="SM01134">
    <property type="entry name" value="DeoRC"/>
    <property type="match status" value="1"/>
</dbReference>
<dbReference type="Gene3D" id="1.10.10.10">
    <property type="entry name" value="Winged helix-like DNA-binding domain superfamily/Winged helix DNA-binding domain"/>
    <property type="match status" value="1"/>
</dbReference>
<gene>
    <name evidence="5" type="ORF">C7S20_03200</name>
</gene>
<dbReference type="InterPro" id="IPR036388">
    <property type="entry name" value="WH-like_DNA-bd_sf"/>
</dbReference>
<accession>A0A2R3Z278</accession>
<evidence type="ECO:0000313" key="6">
    <source>
        <dbReference type="Proteomes" id="UP000241507"/>
    </source>
</evidence>
<dbReference type="KEGG" id="grs:C7S20_03200"/>
<evidence type="ECO:0000259" key="4">
    <source>
        <dbReference type="PROSITE" id="PS51000"/>
    </source>
</evidence>
<dbReference type="GO" id="GO:0003700">
    <property type="term" value="F:DNA-binding transcription factor activity"/>
    <property type="evidence" value="ECO:0007669"/>
    <property type="project" value="InterPro"/>
</dbReference>
<keyword evidence="2" id="KW-0238">DNA-binding</keyword>
<dbReference type="PROSITE" id="PS00894">
    <property type="entry name" value="HTH_DEOR_1"/>
    <property type="match status" value="1"/>
</dbReference>
<dbReference type="Pfam" id="PF00455">
    <property type="entry name" value="DeoRC"/>
    <property type="match status" value="1"/>
</dbReference>
<dbReference type="PANTHER" id="PTHR30363">
    <property type="entry name" value="HTH-TYPE TRANSCRIPTIONAL REGULATOR SRLR-RELATED"/>
    <property type="match status" value="1"/>
</dbReference>
<sequence length="250" mass="27776">MLRHQQILEKLKKDKYIEVQDLCEILDVSAVTIRKDLRLLEQKGLLFRTHGGASLENPYIAEKPVIEKEKLYTEEKSRIATKAASLIQPNDTIIIGSGTTVQNLAKAIVPKEKLSVITSSLYVALELTKYEEIEIIQLGGPLRHSSASVTGYYAEEILKNITCHQLFLGVDAIDTENGCTTTSLEEAILNRKMIKAAQKVIILADSTKFGKRSLGKICDLDQVHEIITDDKISSKTLKRLKDSGVKVSIA</sequence>
<evidence type="ECO:0000256" key="2">
    <source>
        <dbReference type="ARBA" id="ARBA00023125"/>
    </source>
</evidence>
<evidence type="ECO:0000256" key="1">
    <source>
        <dbReference type="ARBA" id="ARBA00023015"/>
    </source>
</evidence>
<feature type="domain" description="HTH deoR-type" evidence="4">
    <location>
        <begin position="1"/>
        <end position="55"/>
    </location>
</feature>
<keyword evidence="6" id="KW-1185">Reference proteome</keyword>
<dbReference type="AlphaFoldDB" id="A0A2R3Z278"/>
<reference evidence="6" key="1">
    <citation type="submission" date="2018-03" db="EMBL/GenBank/DDBJ databases">
        <title>Gramella fulva sp. nov., isolated from a dry surface of tidal flat.</title>
        <authorList>
            <person name="Hwang S.H."/>
            <person name="Hwang W.M."/>
            <person name="Kang K."/>
            <person name="Ahn T.-Y."/>
        </authorList>
    </citation>
    <scope>NUCLEOTIDE SEQUENCE [LARGE SCALE GENOMIC DNA]</scope>
    <source>
        <strain evidence="6">SH35</strain>
    </source>
</reference>
<protein>
    <submittedName>
        <fullName evidence="5">Transcriptional regulator</fullName>
    </submittedName>
</protein>
<dbReference type="InterPro" id="IPR036390">
    <property type="entry name" value="WH_DNA-bd_sf"/>
</dbReference>
<dbReference type="RefSeq" id="WP_107011120.1">
    <property type="nucleotide sequence ID" value="NZ_CP028136.1"/>
</dbReference>
<dbReference type="EMBL" id="CP028136">
    <property type="protein sequence ID" value="AVR44342.1"/>
    <property type="molecule type" value="Genomic_DNA"/>
</dbReference>
<dbReference type="SUPFAM" id="SSF100950">
    <property type="entry name" value="NagB/RpiA/CoA transferase-like"/>
    <property type="match status" value="1"/>
</dbReference>
<dbReference type="InterPro" id="IPR001034">
    <property type="entry name" value="DeoR_HTH"/>
</dbReference>
<dbReference type="InterPro" id="IPR037171">
    <property type="entry name" value="NagB/RpiA_transferase-like"/>
</dbReference>
<dbReference type="PANTHER" id="PTHR30363:SF44">
    <property type="entry name" value="AGA OPERON TRANSCRIPTIONAL REPRESSOR-RELATED"/>
    <property type="match status" value="1"/>
</dbReference>